<comment type="caution">
    <text evidence="1">The sequence shown here is derived from an EMBL/GenBank/DDBJ whole genome shotgun (WGS) entry which is preliminary data.</text>
</comment>
<dbReference type="SUPFAM" id="SSF53335">
    <property type="entry name" value="S-adenosyl-L-methionine-dependent methyltransferases"/>
    <property type="match status" value="1"/>
</dbReference>
<evidence type="ECO:0000313" key="2">
    <source>
        <dbReference type="Proteomes" id="UP000549971"/>
    </source>
</evidence>
<dbReference type="AlphaFoldDB" id="A0A7W9MY60"/>
<dbReference type="InterPro" id="IPR029063">
    <property type="entry name" value="SAM-dependent_MTases_sf"/>
</dbReference>
<evidence type="ECO:0000313" key="1">
    <source>
        <dbReference type="EMBL" id="MBB5839793.1"/>
    </source>
</evidence>
<gene>
    <name evidence="1" type="ORF">HDA39_006527</name>
</gene>
<organism evidence="1 2">
    <name type="scientific">Kribbella italica</name>
    <dbReference type="NCBI Taxonomy" id="1540520"/>
    <lineage>
        <taxon>Bacteria</taxon>
        <taxon>Bacillati</taxon>
        <taxon>Actinomycetota</taxon>
        <taxon>Actinomycetes</taxon>
        <taxon>Propionibacteriales</taxon>
        <taxon>Kribbellaceae</taxon>
        <taxon>Kribbella</taxon>
    </lineage>
</organism>
<name>A0A7W9MY60_9ACTN</name>
<proteinExistence type="predicted"/>
<dbReference type="Proteomes" id="UP000549971">
    <property type="component" value="Unassembled WGS sequence"/>
</dbReference>
<accession>A0A7W9MY60</accession>
<dbReference type="EMBL" id="JACHMY010000001">
    <property type="protein sequence ID" value="MBB5839793.1"/>
    <property type="molecule type" value="Genomic_DNA"/>
</dbReference>
<evidence type="ECO:0008006" key="3">
    <source>
        <dbReference type="Google" id="ProtNLM"/>
    </source>
</evidence>
<sequence>MTTVTPDQSSEETSPARSVMIAGELLNWSDLHPSDGRPAVGGPVPAELLAAVVRPTDSVLVAGPHSVELLEQVAKTAASVDVLVRSAPDAEEIAKALGVRVFCGTLDHFGPEHGEPSYDMVVALDGVPRLIGPDTLVMPWADGLAVLKSRLAPGGRLLLGAENSFGIERLVQPDPTVTVPRDEDWPADVRGDAAAPAGLKAVLAALDGPDTGGSQVYALYPSLVDASVGLAAVDQPLAAAVVARAVAAKFSGPTLTDPYRTTQEAVAAGLGSELAPGWFFVVGAEAPAVLPEGAVPTGGGVLLEELLLTALRIDDHAALRRMVPAYVEWLRAQDAATAAIATADNVIADGPSYRVFGTADAVESTGDALVVAQLGRFVRRSLETGSRQPWAAGSAPLDLTARLASMAGLSITDELWAAVADSNEMIRPQGSAEQLATIARLSQELSDASVQATWFEGQLKGIRRSKPYRVGQAVLNPARVVAKRVRRVVR</sequence>
<dbReference type="Gene3D" id="3.40.50.150">
    <property type="entry name" value="Vaccinia Virus protein VP39"/>
    <property type="match status" value="1"/>
</dbReference>
<protein>
    <recommendedName>
        <fullName evidence="3">Class I SAM-dependent methyltransferase</fullName>
    </recommendedName>
</protein>
<reference evidence="1 2" key="1">
    <citation type="submission" date="2020-08" db="EMBL/GenBank/DDBJ databases">
        <title>Sequencing the genomes of 1000 actinobacteria strains.</title>
        <authorList>
            <person name="Klenk H.-P."/>
        </authorList>
    </citation>
    <scope>NUCLEOTIDE SEQUENCE [LARGE SCALE GENOMIC DNA]</scope>
    <source>
        <strain evidence="1 2">DSM 28967</strain>
    </source>
</reference>
<keyword evidence="2" id="KW-1185">Reference proteome</keyword>